<protein>
    <submittedName>
        <fullName evidence="3">Uncharacterized protein</fullName>
    </submittedName>
</protein>
<dbReference type="GeneID" id="76994994"/>
<dbReference type="EMBL" id="CP041405">
    <property type="protein sequence ID" value="QDM42628.1"/>
    <property type="molecule type" value="Genomic_DNA"/>
</dbReference>
<gene>
    <name evidence="3" type="ORF">FLT43_03235</name>
    <name evidence="2" type="ORF">M5W83_25105</name>
</gene>
<dbReference type="Proteomes" id="UP000315377">
    <property type="component" value="Chromosome"/>
</dbReference>
<evidence type="ECO:0000313" key="2">
    <source>
        <dbReference type="EMBL" id="MCY9610434.1"/>
    </source>
</evidence>
<feature type="transmembrane region" description="Helical" evidence="1">
    <location>
        <begin position="27"/>
        <end position="48"/>
    </location>
</feature>
<dbReference type="RefSeq" id="WP_087441215.1">
    <property type="nucleotide sequence ID" value="NZ_CABMNB010000015.1"/>
</dbReference>
<keyword evidence="1" id="KW-0812">Transmembrane</keyword>
<dbReference type="Proteomes" id="UP001209276">
    <property type="component" value="Unassembled WGS sequence"/>
</dbReference>
<name>A0AAP9DR42_PANTH</name>
<reference evidence="3 4" key="1">
    <citation type="submission" date="2019-07" db="EMBL/GenBank/DDBJ databases">
        <title>Paenibacillus thiaminolyticus NRRL B-4156.</title>
        <authorList>
            <person name="Hehnly C."/>
            <person name="Zhang L."/>
        </authorList>
    </citation>
    <scope>NUCLEOTIDE SEQUENCE [LARGE SCALE GENOMIC DNA]</scope>
    <source>
        <strain evidence="3 4">NRRL B-4156</strain>
    </source>
</reference>
<keyword evidence="1" id="KW-1133">Transmembrane helix</keyword>
<proteinExistence type="predicted"/>
<keyword evidence="5" id="KW-1185">Reference proteome</keyword>
<accession>A0AAP9DR42</accession>
<keyword evidence="1" id="KW-0472">Membrane</keyword>
<organism evidence="3 4">
    <name type="scientific">Paenibacillus thiaminolyticus</name>
    <name type="common">Bacillus thiaminolyticus</name>
    <dbReference type="NCBI Taxonomy" id="49283"/>
    <lineage>
        <taxon>Bacteria</taxon>
        <taxon>Bacillati</taxon>
        <taxon>Bacillota</taxon>
        <taxon>Bacilli</taxon>
        <taxon>Bacillales</taxon>
        <taxon>Paenibacillaceae</taxon>
        <taxon>Paenibacillus</taxon>
    </lineage>
</organism>
<evidence type="ECO:0000313" key="4">
    <source>
        <dbReference type="Proteomes" id="UP000315377"/>
    </source>
</evidence>
<dbReference type="AlphaFoldDB" id="A0AAP9DR42"/>
<reference evidence="2 5" key="2">
    <citation type="submission" date="2022-05" db="EMBL/GenBank/DDBJ databases">
        <title>Genome Sequencing of Bee-Associated Microbes.</title>
        <authorList>
            <person name="Dunlap C."/>
        </authorList>
    </citation>
    <scope>NUCLEOTIDE SEQUENCE [LARGE SCALE GENOMIC DNA]</scope>
    <source>
        <strain evidence="2 5">NRRL B-14613</strain>
    </source>
</reference>
<dbReference type="EMBL" id="JAMDMM010000056">
    <property type="protein sequence ID" value="MCY9610434.1"/>
    <property type="molecule type" value="Genomic_DNA"/>
</dbReference>
<evidence type="ECO:0000256" key="1">
    <source>
        <dbReference type="SAM" id="Phobius"/>
    </source>
</evidence>
<evidence type="ECO:0000313" key="3">
    <source>
        <dbReference type="EMBL" id="QDM42628.1"/>
    </source>
</evidence>
<evidence type="ECO:0000313" key="5">
    <source>
        <dbReference type="Proteomes" id="UP001209276"/>
    </source>
</evidence>
<sequence>MIWFLLFFVAAGGGALAIQVRRRTPLREIGMFVALSLLGCTVWISIFMNRKINPTAWISWLVDRIGW</sequence>